<feature type="compositionally biased region" description="Basic residues" evidence="2">
    <location>
        <begin position="55"/>
        <end position="64"/>
    </location>
</feature>
<dbReference type="Proteomes" id="UP000663671">
    <property type="component" value="Chromosome 2"/>
</dbReference>
<proteinExistence type="predicted"/>
<evidence type="ECO:0000256" key="2">
    <source>
        <dbReference type="SAM" id="MobiDB-lite"/>
    </source>
</evidence>
<dbReference type="VEuPathDB" id="FungiDB:I7I51_07702"/>
<evidence type="ECO:0000313" key="3">
    <source>
        <dbReference type="EMBL" id="QSS58279.1"/>
    </source>
</evidence>
<feature type="compositionally biased region" description="Polar residues" evidence="2">
    <location>
        <begin position="1"/>
        <end position="24"/>
    </location>
</feature>
<evidence type="ECO:0000256" key="1">
    <source>
        <dbReference type="SAM" id="Coils"/>
    </source>
</evidence>
<feature type="coiled-coil region" evidence="1">
    <location>
        <begin position="381"/>
        <end position="464"/>
    </location>
</feature>
<feature type="compositionally biased region" description="Low complexity" evidence="2">
    <location>
        <begin position="65"/>
        <end position="78"/>
    </location>
</feature>
<feature type="region of interest" description="Disordered" evidence="2">
    <location>
        <begin position="603"/>
        <end position="623"/>
    </location>
</feature>
<feature type="coiled-coil region" evidence="1">
    <location>
        <begin position="679"/>
        <end position="713"/>
    </location>
</feature>
<accession>A0A8A1LWI2</accession>
<feature type="region of interest" description="Disordered" evidence="2">
    <location>
        <begin position="340"/>
        <end position="379"/>
    </location>
</feature>
<sequence length="848" mass="94180">MATNGFTSPFPTSHDTLGASSLNTPIFMPSSPPGLDSVLHAKKPSSSRALAANAARRRKLRSSKKTSSPESSDGSDSDANLADYTFDMSRLSDHKSDYGDGELREVREARAGAFSEEKRDAFSELGGPRDFTLNMVELVRGTGALMGNDGDNVSKMEPAKTQGEVPLNTVVAEQTINDYSEMDTPLDMSTPAHVLPRLNAISRSNAPLDKIDEPSSIQSQASKQALTLADPDQPKEQSTLEHRFREEIKRLQQELLRKDETIEANRRKILESASAAQQIKHLQSELRKRNDALKEKDAQLSALAGQYEEIENLRIQLQQKDEQLEQHEADALTIKSLQQQLEQLQSKDSRKGASANRNEEDPPVQTKQENNAASAKLSEDISNKDAQLKQHAAEIDQLRATQDAQYLEIDKLDSELETVSRECEALEEKSESLLNALRESELRNNTLQSELDNANSEIDSQYNAVKTFANEVSIDIRVNMAFSQIFDAIKGVYHAKRVASLNEATKSSERIRALERELSEVRLQLRNSLPSDRMQTLQLEGTRQELSESRALTTVLQGEISRLSSKIESIISEQTKLQDTLYKTTQERDRALYTVDNLRNHQDVTESQQLSPPTSPALQPTGIGSPKCPVDHDALLKSHQSELNSVHSAHATALSTLRDSHSETIRTLQNVISTSQTREAKLNSDISQLRTSITSLEQRVAELVTEQERLESIIEAKDSAAKAIDKKFAGVLKKREEVWEGRVEGLLKDRERMGKLLMWTWGEKEVGASAGAGDGKASGPGKENQPPQGQVVRVGSQHDPVSFPPCLGCHWHTKMGSKQQHSTTKYMDIQRQIYDLQPQVVSANGKST</sequence>
<dbReference type="OrthoDB" id="3911405at2759"/>
<keyword evidence="1" id="KW-0175">Coiled coil</keyword>
<feature type="compositionally biased region" description="Polar residues" evidence="2">
    <location>
        <begin position="215"/>
        <end position="225"/>
    </location>
</feature>
<feature type="region of interest" description="Disordered" evidence="2">
    <location>
        <begin position="768"/>
        <end position="796"/>
    </location>
</feature>
<dbReference type="AlphaFoldDB" id="A0A8A1LWI2"/>
<dbReference type="EMBL" id="CP069109">
    <property type="protein sequence ID" value="QSS58279.1"/>
    <property type="molecule type" value="Genomic_DNA"/>
</dbReference>
<name>A0A8A1LWI2_AJECA</name>
<organism evidence="3 4">
    <name type="scientific">Ajellomyces capsulatus</name>
    <name type="common">Darling's disease fungus</name>
    <name type="synonym">Histoplasma capsulatum</name>
    <dbReference type="NCBI Taxonomy" id="5037"/>
    <lineage>
        <taxon>Eukaryota</taxon>
        <taxon>Fungi</taxon>
        <taxon>Dikarya</taxon>
        <taxon>Ascomycota</taxon>
        <taxon>Pezizomycotina</taxon>
        <taxon>Eurotiomycetes</taxon>
        <taxon>Eurotiomycetidae</taxon>
        <taxon>Onygenales</taxon>
        <taxon>Ajellomycetaceae</taxon>
        <taxon>Histoplasma</taxon>
    </lineage>
</organism>
<feature type="region of interest" description="Disordered" evidence="2">
    <location>
        <begin position="207"/>
        <end position="239"/>
    </location>
</feature>
<evidence type="ECO:0000313" key="4">
    <source>
        <dbReference type="Proteomes" id="UP000663671"/>
    </source>
</evidence>
<dbReference type="PANTHER" id="PTHR23159">
    <property type="entry name" value="CENTROSOMAL PROTEIN 2"/>
    <property type="match status" value="1"/>
</dbReference>
<protein>
    <submittedName>
        <fullName evidence="3">Spindle pole body associated protein SnaD</fullName>
    </submittedName>
</protein>
<feature type="region of interest" description="Disordered" evidence="2">
    <location>
        <begin position="1"/>
        <end position="80"/>
    </location>
</feature>
<dbReference type="PANTHER" id="PTHR23159:SF31">
    <property type="entry name" value="CENTROSOME-ASSOCIATED PROTEIN CEP250 ISOFORM X1"/>
    <property type="match status" value="1"/>
</dbReference>
<feature type="compositionally biased region" description="Polar residues" evidence="2">
    <location>
        <begin position="605"/>
        <end position="618"/>
    </location>
</feature>
<gene>
    <name evidence="3" type="ORF">I7I51_07702</name>
</gene>
<reference evidence="3" key="1">
    <citation type="submission" date="2021-01" db="EMBL/GenBank/DDBJ databases">
        <title>Chromosome-level genome assembly of a human fungal pathogen reveals clustering of transcriptionally co-regulated genes.</title>
        <authorList>
            <person name="Voorhies M."/>
            <person name="Cohen S."/>
            <person name="Shea T.P."/>
            <person name="Petrus S."/>
            <person name="Munoz J.F."/>
            <person name="Poplawski S."/>
            <person name="Goldman W.E."/>
            <person name="Michael T."/>
            <person name="Cuomo C.A."/>
            <person name="Sil A."/>
            <person name="Beyhan S."/>
        </authorList>
    </citation>
    <scope>NUCLEOTIDE SEQUENCE</scope>
    <source>
        <strain evidence="3">WU24</strain>
    </source>
</reference>